<dbReference type="AlphaFoldDB" id="A0A841JQY1"/>
<comment type="caution">
    <text evidence="4">The sequence shown here is derived from an EMBL/GenBank/DDBJ whole genome shotgun (WGS) entry which is preliminary data.</text>
</comment>
<evidence type="ECO:0000313" key="4">
    <source>
        <dbReference type="EMBL" id="MBB6143802.1"/>
    </source>
</evidence>
<dbReference type="PANTHER" id="PTHR34106">
    <property type="entry name" value="GLYCOSIDASE"/>
    <property type="match status" value="1"/>
</dbReference>
<dbReference type="GO" id="GO:0016757">
    <property type="term" value="F:glycosyltransferase activity"/>
    <property type="evidence" value="ECO:0007669"/>
    <property type="project" value="UniProtKB-KW"/>
</dbReference>
<reference evidence="4 5" key="1">
    <citation type="submission" date="2020-08" db="EMBL/GenBank/DDBJ databases">
        <title>Genomic Encyclopedia of Type Strains, Phase IV (KMG-IV): sequencing the most valuable type-strain genomes for metagenomic binning, comparative biology and taxonomic classification.</title>
        <authorList>
            <person name="Goeker M."/>
        </authorList>
    </citation>
    <scope>NUCLEOTIDE SEQUENCE [LARGE SCALE GENOMIC DNA]</scope>
    <source>
        <strain evidence="4 5">DSM 103733</strain>
    </source>
</reference>
<comment type="similarity">
    <text evidence="3">Belongs to the glycosyl hydrolase 130 family.</text>
</comment>
<dbReference type="GO" id="GO:0016787">
    <property type="term" value="F:hydrolase activity"/>
    <property type="evidence" value="ECO:0007669"/>
    <property type="project" value="UniProtKB-KW"/>
</dbReference>
<dbReference type="Gene3D" id="2.115.10.20">
    <property type="entry name" value="Glycosyl hydrolase domain, family 43"/>
    <property type="match status" value="1"/>
</dbReference>
<sequence>MSPSPPDQAKSLQQESAARVDTPLFTRYSGNPILSRKEWPYPINTVFNAGATRLADGDTLLLCRVEERTGLSHLCAARSANGIDGWRIDPRPTLMANPSEYPEEIWGIEDPRITYVPELEQYAIAYTSFARGGPGVSLAMTKDFKSFERYGVIMTPEDKDAALLPRRLGGRWALIHRPVTTLGAHMWISYSPDLRHWGSHKVMLAARRGGWWDANKIGLCSPPIETAKGWLVLYHGVRNTASGSIYRLGLALFDIDEPDICLQRGDSWMFGPEAPYEREGDVNNVVFPCGQTIGADGDTIHLYYGAADECVAMATGSIRALLSWLDANSGAGCESGL</sequence>
<evidence type="ECO:0000313" key="5">
    <source>
        <dbReference type="Proteomes" id="UP000538666"/>
    </source>
</evidence>
<dbReference type="PANTHER" id="PTHR34106:SF5">
    <property type="entry name" value="GLYCOSIDASE"/>
    <property type="match status" value="1"/>
</dbReference>
<evidence type="ECO:0000256" key="2">
    <source>
        <dbReference type="ARBA" id="ARBA00022679"/>
    </source>
</evidence>
<proteinExistence type="inferred from homology"/>
<dbReference type="Pfam" id="PF04041">
    <property type="entry name" value="Glyco_hydro_130"/>
    <property type="match status" value="1"/>
</dbReference>
<dbReference type="OrthoDB" id="9759709at2"/>
<gene>
    <name evidence="4" type="ORF">HNQ77_001751</name>
</gene>
<protein>
    <submittedName>
        <fullName evidence="4">Putative GH43/DUF377 family glycosyl hydrolase</fullName>
    </submittedName>
</protein>
<dbReference type="PIRSF" id="PIRSF016202">
    <property type="entry name" value="PH1107"/>
    <property type="match status" value="1"/>
</dbReference>
<dbReference type="EMBL" id="JACHEK010000003">
    <property type="protein sequence ID" value="MBB6143802.1"/>
    <property type="molecule type" value="Genomic_DNA"/>
</dbReference>
<keyword evidence="2" id="KW-0808">Transferase</keyword>
<keyword evidence="5" id="KW-1185">Reference proteome</keyword>
<dbReference type="Proteomes" id="UP000538666">
    <property type="component" value="Unassembled WGS sequence"/>
</dbReference>
<dbReference type="InterPro" id="IPR007184">
    <property type="entry name" value="Mannoside_phosphorylase"/>
</dbReference>
<dbReference type="RefSeq" id="WP_082125315.1">
    <property type="nucleotide sequence ID" value="NZ_JACHEK010000003.1"/>
</dbReference>
<keyword evidence="1" id="KW-0328">Glycosyltransferase</keyword>
<dbReference type="SUPFAM" id="SSF75005">
    <property type="entry name" value="Arabinanase/levansucrase/invertase"/>
    <property type="match status" value="1"/>
</dbReference>
<name>A0A841JQY1_9BACT</name>
<evidence type="ECO:0000256" key="1">
    <source>
        <dbReference type="ARBA" id="ARBA00022676"/>
    </source>
</evidence>
<evidence type="ECO:0000256" key="3">
    <source>
        <dbReference type="ARBA" id="ARBA00024356"/>
    </source>
</evidence>
<accession>A0A841JQY1</accession>
<keyword evidence="4" id="KW-0378">Hydrolase</keyword>
<dbReference type="CDD" id="cd18615">
    <property type="entry name" value="GH130"/>
    <property type="match status" value="1"/>
</dbReference>
<dbReference type="InterPro" id="IPR023296">
    <property type="entry name" value="Glyco_hydro_beta-prop_sf"/>
</dbReference>
<organism evidence="4 5">
    <name type="scientific">Silvibacterium bohemicum</name>
    <dbReference type="NCBI Taxonomy" id="1577686"/>
    <lineage>
        <taxon>Bacteria</taxon>
        <taxon>Pseudomonadati</taxon>
        <taxon>Acidobacteriota</taxon>
        <taxon>Terriglobia</taxon>
        <taxon>Terriglobales</taxon>
        <taxon>Acidobacteriaceae</taxon>
        <taxon>Silvibacterium</taxon>
    </lineage>
</organism>